<feature type="non-terminal residue" evidence="1">
    <location>
        <position position="1"/>
    </location>
</feature>
<proteinExistence type="predicted"/>
<sequence length="265" mass="31009">VISKSQGDELFRSFKKQFADGCVKKKTLDAETAGVLWDELASFGSYSFNLSHAVEYSMITFWDMYCKVHYPAEFICASLTYGSETYKDDLIREAFRLGLDLRPPKLGKSKAREWVVINNILYVPFIEIKGFGEKTVEKAEDYFNNKEGFFDKKKKLTKKYLGILDEIKASEDTPITNEFADRIRQYFSFSLFKDNTWKMKKIQEKINLKFDKLNKINFEKKLKGKRYFFVDITKIKFSYKSKKSGGMVYGYVDDKSDSCMIIFNK</sequence>
<name>X0VJN5_9ZZZZ</name>
<comment type="caution">
    <text evidence="1">The sequence shown here is derived from an EMBL/GenBank/DDBJ whole genome shotgun (WGS) entry which is preliminary data.</text>
</comment>
<dbReference type="PANTHER" id="PTHR32294">
    <property type="entry name" value="DNA POLYMERASE III SUBUNIT ALPHA"/>
    <property type="match status" value="1"/>
</dbReference>
<dbReference type="InterPro" id="IPR004805">
    <property type="entry name" value="DnaE2/DnaE/PolC"/>
</dbReference>
<dbReference type="Gene3D" id="1.10.150.870">
    <property type="match status" value="1"/>
</dbReference>
<dbReference type="GO" id="GO:0008408">
    <property type="term" value="F:3'-5' exonuclease activity"/>
    <property type="evidence" value="ECO:0007669"/>
    <property type="project" value="InterPro"/>
</dbReference>
<protein>
    <recommendedName>
        <fullName evidence="2">DNA polymerase helix-hairpin-helix motif domain-containing protein</fullName>
    </recommendedName>
</protein>
<dbReference type="AlphaFoldDB" id="X0VJN5"/>
<dbReference type="EMBL" id="BARS01027749">
    <property type="protein sequence ID" value="GAG00796.1"/>
    <property type="molecule type" value="Genomic_DNA"/>
</dbReference>
<evidence type="ECO:0008006" key="2">
    <source>
        <dbReference type="Google" id="ProtNLM"/>
    </source>
</evidence>
<gene>
    <name evidence="1" type="ORF">S01H1_43551</name>
</gene>
<accession>X0VJN5</accession>
<reference evidence="1" key="1">
    <citation type="journal article" date="2014" name="Front. Microbiol.">
        <title>High frequency of phylogenetically diverse reductive dehalogenase-homologous genes in deep subseafloor sedimentary metagenomes.</title>
        <authorList>
            <person name="Kawai M."/>
            <person name="Futagami T."/>
            <person name="Toyoda A."/>
            <person name="Takaki Y."/>
            <person name="Nishi S."/>
            <person name="Hori S."/>
            <person name="Arai W."/>
            <person name="Tsubouchi T."/>
            <person name="Morono Y."/>
            <person name="Uchiyama I."/>
            <person name="Ito T."/>
            <person name="Fujiyama A."/>
            <person name="Inagaki F."/>
            <person name="Takami H."/>
        </authorList>
    </citation>
    <scope>NUCLEOTIDE SEQUENCE</scope>
    <source>
        <strain evidence="1">Expedition CK06-06</strain>
    </source>
</reference>
<evidence type="ECO:0000313" key="1">
    <source>
        <dbReference type="EMBL" id="GAG00796.1"/>
    </source>
</evidence>
<feature type="non-terminal residue" evidence="1">
    <location>
        <position position="265"/>
    </location>
</feature>
<dbReference type="PANTHER" id="PTHR32294:SF0">
    <property type="entry name" value="DNA POLYMERASE III SUBUNIT ALPHA"/>
    <property type="match status" value="1"/>
</dbReference>
<organism evidence="1">
    <name type="scientific">marine sediment metagenome</name>
    <dbReference type="NCBI Taxonomy" id="412755"/>
    <lineage>
        <taxon>unclassified sequences</taxon>
        <taxon>metagenomes</taxon>
        <taxon>ecological metagenomes</taxon>
    </lineage>
</organism>
<dbReference type="GO" id="GO:0006260">
    <property type="term" value="P:DNA replication"/>
    <property type="evidence" value="ECO:0007669"/>
    <property type="project" value="InterPro"/>
</dbReference>